<reference evidence="2 3" key="2">
    <citation type="journal article" date="2015" name="Antonie Van Leeuwenhoek">
        <title>Thioclava indica sp. nov., isolated from surface seawater of the Indian Ocean.</title>
        <authorList>
            <person name="Liu Y."/>
            <person name="Lai Q."/>
            <person name="Du J."/>
            <person name="Xu H."/>
            <person name="Jiang L."/>
            <person name="Shao Z."/>
        </authorList>
    </citation>
    <scope>NUCLEOTIDE SEQUENCE [LARGE SCALE GENOMIC DNA]</scope>
    <source>
        <strain evidence="2 3">13D2W-2</strain>
    </source>
</reference>
<proteinExistence type="predicted"/>
<dbReference type="Gene3D" id="1.10.287.130">
    <property type="match status" value="1"/>
</dbReference>
<dbReference type="RefSeq" id="WP_051855670.1">
    <property type="nucleotide sequence ID" value="NZ_AQRC01000005.1"/>
</dbReference>
<accession>A0A085TXI7</accession>
<dbReference type="Proteomes" id="UP000028607">
    <property type="component" value="Unassembled WGS sequence"/>
</dbReference>
<dbReference type="Gene3D" id="3.30.565.10">
    <property type="entry name" value="Histidine kinase-like ATPase, C-terminal domain"/>
    <property type="match status" value="1"/>
</dbReference>
<dbReference type="InterPro" id="IPR036890">
    <property type="entry name" value="HATPase_C_sf"/>
</dbReference>
<evidence type="ECO:0000313" key="3">
    <source>
        <dbReference type="Proteomes" id="UP000028607"/>
    </source>
</evidence>
<keyword evidence="3" id="KW-1185">Reference proteome</keyword>
<dbReference type="eggNOG" id="COG5385">
    <property type="taxonomic scope" value="Bacteria"/>
</dbReference>
<dbReference type="STRING" id="1317124.DW2_08392"/>
<gene>
    <name evidence="2" type="ORF">DW2_08392</name>
</gene>
<comment type="caution">
    <text evidence="2">The sequence shown here is derived from an EMBL/GenBank/DDBJ whole genome shotgun (WGS) entry which is preliminary data.</text>
</comment>
<reference evidence="3" key="1">
    <citation type="submission" date="2013-04" db="EMBL/GenBank/DDBJ databases">
        <title>Thioclava sp. 13D2W-2 Genome Sequencing.</title>
        <authorList>
            <person name="Lai Q."/>
            <person name="Li G."/>
            <person name="Shao Z."/>
        </authorList>
    </citation>
    <scope>NUCLEOTIDE SEQUENCE [LARGE SCALE GENOMIC DNA]</scope>
    <source>
        <strain evidence="3">13D2W-2</strain>
    </source>
</reference>
<dbReference type="AlphaFoldDB" id="A0A085TXI7"/>
<dbReference type="Pfam" id="PF10090">
    <property type="entry name" value="HPTransfase"/>
    <property type="match status" value="1"/>
</dbReference>
<dbReference type="InterPro" id="IPR018762">
    <property type="entry name" value="ChpT_C"/>
</dbReference>
<feature type="domain" description="Histidine phosphotransferase ChpT C-terminal" evidence="1">
    <location>
        <begin position="87"/>
        <end position="197"/>
    </location>
</feature>
<organism evidence="2 3">
    <name type="scientific">Thioclava atlantica</name>
    <dbReference type="NCBI Taxonomy" id="1317124"/>
    <lineage>
        <taxon>Bacteria</taxon>
        <taxon>Pseudomonadati</taxon>
        <taxon>Pseudomonadota</taxon>
        <taxon>Alphaproteobacteria</taxon>
        <taxon>Rhodobacterales</taxon>
        <taxon>Paracoccaceae</taxon>
        <taxon>Thioclava</taxon>
    </lineage>
</organism>
<dbReference type="PATRIC" id="fig|1317124.6.peg.1708"/>
<dbReference type="OrthoDB" id="9803702at2"/>
<protein>
    <recommendedName>
        <fullName evidence="1">Histidine phosphotransferase ChpT C-terminal domain-containing protein</fullName>
    </recommendedName>
</protein>
<evidence type="ECO:0000259" key="1">
    <source>
        <dbReference type="Pfam" id="PF10090"/>
    </source>
</evidence>
<dbReference type="EMBL" id="AQRC01000005">
    <property type="protein sequence ID" value="KFE35434.1"/>
    <property type="molecule type" value="Genomic_DNA"/>
</dbReference>
<evidence type="ECO:0000313" key="2">
    <source>
        <dbReference type="EMBL" id="KFE35434.1"/>
    </source>
</evidence>
<name>A0A085TXI7_9RHOB</name>
<sequence>MPNDPAQPDPPEADLVALLGSRLCHDLISPIGAIGNGLELLALAGSVTGPEMELIAQSVAAANARVRFYRLAFGQVGDQQRLGASQIAKILTEFGTMGRINYDWQVEGERPRSEVKLACLAMLCLEAALPFGGTIEARETGGHWEIATRSDKLRAEPRLFARLDGTPGDLTPAQVQFALLPIEAARQRRHLSWTLADRQAAIRF</sequence>